<proteinExistence type="inferred from homology"/>
<dbReference type="AlphaFoldDB" id="A0A516GFV6"/>
<dbReference type="GO" id="GO:0005737">
    <property type="term" value="C:cytoplasm"/>
    <property type="evidence" value="ECO:0007669"/>
    <property type="project" value="UniProtKB-SubCell"/>
</dbReference>
<name>A0A516GFV6_9MICO</name>
<protein>
    <recommendedName>
        <fullName evidence="9">Tyrosine recombinase XerC</fullName>
    </recommendedName>
</protein>
<evidence type="ECO:0000259" key="11">
    <source>
        <dbReference type="PROSITE" id="PS51900"/>
    </source>
</evidence>
<dbReference type="GO" id="GO:0007059">
    <property type="term" value="P:chromosome segregation"/>
    <property type="evidence" value="ECO:0007669"/>
    <property type="project" value="UniProtKB-UniRule"/>
</dbReference>
<comment type="subcellular location">
    <subcellularLocation>
        <location evidence="1 9">Cytoplasm</location>
    </subcellularLocation>
</comment>
<comment type="function">
    <text evidence="9">Site-specific tyrosine recombinase, which acts by catalyzing the cutting and rejoining of the recombining DNA molecules. The XerC-XerD complex is essential to convert dimers of the bacterial chromosome into monomers to permit their segregation at cell division. It also contributes to the segregational stability of plasmids.</text>
</comment>
<dbReference type="GO" id="GO:0051301">
    <property type="term" value="P:cell division"/>
    <property type="evidence" value="ECO:0007669"/>
    <property type="project" value="UniProtKB-KW"/>
</dbReference>
<evidence type="ECO:0000256" key="4">
    <source>
        <dbReference type="ARBA" id="ARBA00022829"/>
    </source>
</evidence>
<keyword evidence="8 9" id="KW-0131">Cell cycle</keyword>
<evidence type="ECO:0000256" key="6">
    <source>
        <dbReference type="ARBA" id="ARBA00023125"/>
    </source>
</evidence>
<evidence type="ECO:0000256" key="7">
    <source>
        <dbReference type="ARBA" id="ARBA00023172"/>
    </source>
</evidence>
<feature type="active site" evidence="9">
    <location>
        <position position="247"/>
    </location>
</feature>
<dbReference type="InterPro" id="IPR013762">
    <property type="entry name" value="Integrase-like_cat_sf"/>
</dbReference>
<evidence type="ECO:0000256" key="5">
    <source>
        <dbReference type="ARBA" id="ARBA00022908"/>
    </source>
</evidence>
<dbReference type="EMBL" id="CP041616">
    <property type="protein sequence ID" value="QDO90402.1"/>
    <property type="molecule type" value="Genomic_DNA"/>
</dbReference>
<feature type="active site" evidence="9">
    <location>
        <position position="273"/>
    </location>
</feature>
<dbReference type="OrthoDB" id="9801717at2"/>
<dbReference type="KEGG" id="orz:FNH13_13020"/>
<dbReference type="InterPro" id="IPR050090">
    <property type="entry name" value="Tyrosine_recombinase_XerCD"/>
</dbReference>
<dbReference type="InterPro" id="IPR023009">
    <property type="entry name" value="Tyrosine_recombinase_XerC/XerD"/>
</dbReference>
<evidence type="ECO:0000256" key="2">
    <source>
        <dbReference type="ARBA" id="ARBA00022490"/>
    </source>
</evidence>
<feature type="active site" evidence="9">
    <location>
        <position position="176"/>
    </location>
</feature>
<dbReference type="NCBIfam" id="NF001399">
    <property type="entry name" value="PRK00283.1"/>
    <property type="match status" value="1"/>
</dbReference>
<dbReference type="SUPFAM" id="SSF56349">
    <property type="entry name" value="DNA breaking-rejoining enzymes"/>
    <property type="match status" value="1"/>
</dbReference>
<feature type="domain" description="Tyr recombinase" evidence="10">
    <location>
        <begin position="108"/>
        <end position="295"/>
    </location>
</feature>
<dbReference type="GO" id="GO:0003677">
    <property type="term" value="F:DNA binding"/>
    <property type="evidence" value="ECO:0007669"/>
    <property type="project" value="UniProtKB-UniRule"/>
</dbReference>
<dbReference type="Proteomes" id="UP000315395">
    <property type="component" value="Chromosome"/>
</dbReference>
<gene>
    <name evidence="9" type="primary">xerC</name>
    <name evidence="12" type="ORF">FNH13_13020</name>
</gene>
<evidence type="ECO:0000256" key="1">
    <source>
        <dbReference type="ARBA" id="ARBA00004496"/>
    </source>
</evidence>
<dbReference type="GO" id="GO:0009037">
    <property type="term" value="F:tyrosine-based site-specific recombinase activity"/>
    <property type="evidence" value="ECO:0007669"/>
    <property type="project" value="UniProtKB-UniRule"/>
</dbReference>
<dbReference type="CDD" id="cd00798">
    <property type="entry name" value="INT_XerDC_C"/>
    <property type="match status" value="1"/>
</dbReference>
<dbReference type="InterPro" id="IPR004107">
    <property type="entry name" value="Integrase_SAM-like_N"/>
</dbReference>
<comment type="similarity">
    <text evidence="9">Belongs to the 'phage' integrase family. XerC subfamily.</text>
</comment>
<dbReference type="InterPro" id="IPR002104">
    <property type="entry name" value="Integrase_catalytic"/>
</dbReference>
<keyword evidence="2 9" id="KW-0963">Cytoplasm</keyword>
<accession>A0A516GFV6</accession>
<feature type="active site" evidence="9">
    <location>
        <position position="250"/>
    </location>
</feature>
<organism evidence="12 13">
    <name type="scientific">Ornithinimicrobium ciconiae</name>
    <dbReference type="NCBI Taxonomy" id="2594265"/>
    <lineage>
        <taxon>Bacteria</taxon>
        <taxon>Bacillati</taxon>
        <taxon>Actinomycetota</taxon>
        <taxon>Actinomycetes</taxon>
        <taxon>Micrococcales</taxon>
        <taxon>Ornithinimicrobiaceae</taxon>
        <taxon>Ornithinimicrobium</taxon>
    </lineage>
</organism>
<evidence type="ECO:0000313" key="12">
    <source>
        <dbReference type="EMBL" id="QDO90402.1"/>
    </source>
</evidence>
<evidence type="ECO:0000256" key="3">
    <source>
        <dbReference type="ARBA" id="ARBA00022618"/>
    </source>
</evidence>
<feature type="domain" description="Core-binding (CB)" evidence="11">
    <location>
        <begin position="1"/>
        <end position="87"/>
    </location>
</feature>
<dbReference type="PANTHER" id="PTHR30349:SF77">
    <property type="entry name" value="TYROSINE RECOMBINASE XERC"/>
    <property type="match status" value="1"/>
</dbReference>
<sequence>MVPEDVLADFRRHLEAERNRSEHTVRAYLGDITAMSEALAAAGVTGLPDTTLADLRSWLGDQAEGGASASTIARRSAAARTFFRWAKRTGLVETDPALRLGAPRKGRTLPGVLKQSEASDLMEIAAVAADDDDPIHLRNRAILELLYASGVRVGELTGLDVDDVDLAGQVARVLGKGNKERTVPFGAPAGEALRTWLDRGRTALVTGESGPALFLGRRGRRVDQRQVRTVVHDLLTHVPDAADLGPHGLRHSAATHLLEGGADLRTVQELLGHSSLATTQIYTHVSVDRLRAAYRQAHPRA</sequence>
<keyword evidence="6 9" id="KW-0238">DNA-binding</keyword>
<comment type="subunit">
    <text evidence="9">Forms a cyclic heterotetrameric complex composed of two molecules of XerC and two molecules of XerD.</text>
</comment>
<dbReference type="GO" id="GO:0006313">
    <property type="term" value="P:DNA transposition"/>
    <property type="evidence" value="ECO:0007669"/>
    <property type="project" value="UniProtKB-UniRule"/>
</dbReference>
<dbReference type="InterPro" id="IPR010998">
    <property type="entry name" value="Integrase_recombinase_N"/>
</dbReference>
<dbReference type="PANTHER" id="PTHR30349">
    <property type="entry name" value="PHAGE INTEGRASE-RELATED"/>
    <property type="match status" value="1"/>
</dbReference>
<reference evidence="12 13" key="1">
    <citation type="submission" date="2019-07" db="EMBL/GenBank/DDBJ databases">
        <title>complete genome sequencing of Ornithinimicrobium sp. H23M54.</title>
        <authorList>
            <person name="Bae J.-W."/>
            <person name="Lee S.-Y."/>
        </authorList>
    </citation>
    <scope>NUCLEOTIDE SEQUENCE [LARGE SCALE GENOMIC DNA]</scope>
    <source>
        <strain evidence="12 13">H23M54</strain>
    </source>
</reference>
<feature type="active site" description="O-(3'-phospho-DNA)-tyrosine intermediate" evidence="9">
    <location>
        <position position="282"/>
    </location>
</feature>
<evidence type="ECO:0000259" key="10">
    <source>
        <dbReference type="PROSITE" id="PS51898"/>
    </source>
</evidence>
<dbReference type="HAMAP" id="MF_01808">
    <property type="entry name" value="Recomb_XerC_XerD"/>
    <property type="match status" value="1"/>
</dbReference>
<evidence type="ECO:0000256" key="9">
    <source>
        <dbReference type="HAMAP-Rule" id="MF_01808"/>
    </source>
</evidence>
<keyword evidence="13" id="KW-1185">Reference proteome</keyword>
<dbReference type="Pfam" id="PF02899">
    <property type="entry name" value="Phage_int_SAM_1"/>
    <property type="match status" value="1"/>
</dbReference>
<dbReference type="PROSITE" id="PS51900">
    <property type="entry name" value="CB"/>
    <property type="match status" value="1"/>
</dbReference>
<keyword evidence="5 9" id="KW-0229">DNA integration</keyword>
<dbReference type="Gene3D" id="1.10.443.10">
    <property type="entry name" value="Intergrase catalytic core"/>
    <property type="match status" value="1"/>
</dbReference>
<feature type="active site" evidence="9">
    <location>
        <position position="152"/>
    </location>
</feature>
<keyword evidence="7 9" id="KW-0233">DNA recombination</keyword>
<dbReference type="Gene3D" id="1.10.150.130">
    <property type="match status" value="1"/>
</dbReference>
<evidence type="ECO:0000256" key="8">
    <source>
        <dbReference type="ARBA" id="ARBA00023306"/>
    </source>
</evidence>
<dbReference type="PROSITE" id="PS51898">
    <property type="entry name" value="TYR_RECOMBINASE"/>
    <property type="match status" value="1"/>
</dbReference>
<keyword evidence="3 9" id="KW-0132">Cell division</keyword>
<evidence type="ECO:0000313" key="13">
    <source>
        <dbReference type="Proteomes" id="UP000315395"/>
    </source>
</evidence>
<keyword evidence="4 9" id="KW-0159">Chromosome partition</keyword>
<dbReference type="Pfam" id="PF00589">
    <property type="entry name" value="Phage_integrase"/>
    <property type="match status" value="1"/>
</dbReference>
<dbReference type="InterPro" id="IPR011010">
    <property type="entry name" value="DNA_brk_join_enz"/>
</dbReference>
<dbReference type="InterPro" id="IPR044068">
    <property type="entry name" value="CB"/>
</dbReference>